<dbReference type="Proteomes" id="UP000799755">
    <property type="component" value="Unassembled WGS sequence"/>
</dbReference>
<proteinExistence type="predicted"/>
<sequence>MNAVGWSYDDALRSAHTTTPPPATMPSMYTSPRNTTGPLAVDTASMSPSDHSSTASPWQRMNPHAAPQTNSKTSQYIDKITQENERLRRELKAERAARENEAKQVSAARTRAEDSRGELQHLQVLVDANKRAIERKDRKLDEMKASLELESKRRKEAEARAEEALSMLGDIRSETQRELAAAYEMRHLAETNAEAARDGFKRITDGYERKVRAINEELNELRKERMEDADQIKRQMIISDQIQHETARKLRTEDKMTDMMAQYKAEHRAEVDNLVQEAEQMRLALPSKEAEAAEVIKEMKEIRDKMKWVMALKAQQSNSK</sequence>
<dbReference type="EMBL" id="MU003532">
    <property type="protein sequence ID" value="KAF2465030.1"/>
    <property type="molecule type" value="Genomic_DNA"/>
</dbReference>
<protein>
    <submittedName>
        <fullName evidence="1">Uncharacterized protein</fullName>
    </submittedName>
</protein>
<organism evidence="1 2">
    <name type="scientific">Lindgomyces ingoldianus</name>
    <dbReference type="NCBI Taxonomy" id="673940"/>
    <lineage>
        <taxon>Eukaryota</taxon>
        <taxon>Fungi</taxon>
        <taxon>Dikarya</taxon>
        <taxon>Ascomycota</taxon>
        <taxon>Pezizomycotina</taxon>
        <taxon>Dothideomycetes</taxon>
        <taxon>Pleosporomycetidae</taxon>
        <taxon>Pleosporales</taxon>
        <taxon>Lindgomycetaceae</taxon>
        <taxon>Lindgomyces</taxon>
    </lineage>
</organism>
<gene>
    <name evidence="1" type="ORF">BDR25DRAFT_306886</name>
</gene>
<evidence type="ECO:0000313" key="1">
    <source>
        <dbReference type="EMBL" id="KAF2465030.1"/>
    </source>
</evidence>
<keyword evidence="2" id="KW-1185">Reference proteome</keyword>
<accession>A0ACB6QDU5</accession>
<evidence type="ECO:0000313" key="2">
    <source>
        <dbReference type="Proteomes" id="UP000799755"/>
    </source>
</evidence>
<comment type="caution">
    <text evidence="1">The sequence shown here is derived from an EMBL/GenBank/DDBJ whole genome shotgun (WGS) entry which is preliminary data.</text>
</comment>
<name>A0ACB6QDU5_9PLEO</name>
<reference evidence="1" key="1">
    <citation type="journal article" date="2020" name="Stud. Mycol.">
        <title>101 Dothideomycetes genomes: a test case for predicting lifestyles and emergence of pathogens.</title>
        <authorList>
            <person name="Haridas S."/>
            <person name="Albert R."/>
            <person name="Binder M."/>
            <person name="Bloem J."/>
            <person name="Labutti K."/>
            <person name="Salamov A."/>
            <person name="Andreopoulos B."/>
            <person name="Baker S."/>
            <person name="Barry K."/>
            <person name="Bills G."/>
            <person name="Bluhm B."/>
            <person name="Cannon C."/>
            <person name="Castanera R."/>
            <person name="Culley D."/>
            <person name="Daum C."/>
            <person name="Ezra D."/>
            <person name="Gonzalez J."/>
            <person name="Henrissat B."/>
            <person name="Kuo A."/>
            <person name="Liang C."/>
            <person name="Lipzen A."/>
            <person name="Lutzoni F."/>
            <person name="Magnuson J."/>
            <person name="Mondo S."/>
            <person name="Nolan M."/>
            <person name="Ohm R."/>
            <person name="Pangilinan J."/>
            <person name="Park H.-J."/>
            <person name="Ramirez L."/>
            <person name="Alfaro M."/>
            <person name="Sun H."/>
            <person name="Tritt A."/>
            <person name="Yoshinaga Y."/>
            <person name="Zwiers L.-H."/>
            <person name="Turgeon B."/>
            <person name="Goodwin S."/>
            <person name="Spatafora J."/>
            <person name="Crous P."/>
            <person name="Grigoriev I."/>
        </authorList>
    </citation>
    <scope>NUCLEOTIDE SEQUENCE</scope>
    <source>
        <strain evidence="1">ATCC 200398</strain>
    </source>
</reference>